<proteinExistence type="predicted"/>
<protein>
    <recommendedName>
        <fullName evidence="2">2EXR domain-containing protein</fullName>
    </recommendedName>
</protein>
<feature type="region of interest" description="Disordered" evidence="1">
    <location>
        <begin position="35"/>
        <end position="54"/>
    </location>
</feature>
<reference evidence="3 4" key="1">
    <citation type="submission" date="2024-02" db="EMBL/GenBank/DDBJ databases">
        <title>De novo assembly and annotation of 12 fungi associated with fruit tree decline syndrome in Ontario, Canada.</title>
        <authorList>
            <person name="Sulman M."/>
            <person name="Ellouze W."/>
            <person name="Ilyukhin E."/>
        </authorList>
    </citation>
    <scope>NUCLEOTIDE SEQUENCE [LARGE SCALE GENOMIC DNA]</scope>
    <source>
        <strain evidence="3 4">M169</strain>
    </source>
</reference>
<evidence type="ECO:0000259" key="2">
    <source>
        <dbReference type="Pfam" id="PF20150"/>
    </source>
</evidence>
<dbReference type="PANTHER" id="PTHR35910:SF6">
    <property type="entry name" value="2EXR DOMAIN-CONTAINING PROTEIN"/>
    <property type="match status" value="1"/>
</dbReference>
<evidence type="ECO:0000256" key="1">
    <source>
        <dbReference type="SAM" id="MobiDB-lite"/>
    </source>
</evidence>
<dbReference type="Proteomes" id="UP001430848">
    <property type="component" value="Unassembled WGS sequence"/>
</dbReference>
<keyword evidence="4" id="KW-1185">Reference proteome</keyword>
<feature type="region of interest" description="Disordered" evidence="1">
    <location>
        <begin position="1"/>
        <end position="27"/>
    </location>
</feature>
<evidence type="ECO:0000313" key="3">
    <source>
        <dbReference type="EMBL" id="KAK7714495.1"/>
    </source>
</evidence>
<feature type="compositionally biased region" description="Polar residues" evidence="1">
    <location>
        <begin position="17"/>
        <end position="27"/>
    </location>
</feature>
<comment type="caution">
    <text evidence="3">The sequence shown here is derived from an EMBL/GenBank/DDBJ whole genome shotgun (WGS) entry which is preliminary data.</text>
</comment>
<dbReference type="EMBL" id="JAKNSF020000117">
    <property type="protein sequence ID" value="KAK7714495.1"/>
    <property type="molecule type" value="Genomic_DNA"/>
</dbReference>
<organism evidence="3 4">
    <name type="scientific">Diaporthe eres</name>
    <name type="common">Phomopsis oblonga</name>
    <dbReference type="NCBI Taxonomy" id="83184"/>
    <lineage>
        <taxon>Eukaryota</taxon>
        <taxon>Fungi</taxon>
        <taxon>Dikarya</taxon>
        <taxon>Ascomycota</taxon>
        <taxon>Pezizomycotina</taxon>
        <taxon>Sordariomycetes</taxon>
        <taxon>Sordariomycetidae</taxon>
        <taxon>Diaporthales</taxon>
        <taxon>Diaporthaceae</taxon>
        <taxon>Diaporthe</taxon>
        <taxon>Diaporthe eres species complex</taxon>
    </lineage>
</organism>
<name>A0ABR1NTB4_DIAER</name>
<accession>A0ABR1NTB4</accession>
<dbReference type="Pfam" id="PF20150">
    <property type="entry name" value="2EXR"/>
    <property type="match status" value="1"/>
</dbReference>
<sequence length="416" mass="47860">MSSITKGSDGDGDTETSPDAGTKTNHNLSIVYIDHNLDKPTAKPTDDEAEKNTDRPSLAVVYIDHHLDGSVPSDPSQGSGGSNLFAAQGAVIQSRQKLFRLPPELRLMIWELLLPGKRLLQARAWYGPDRTIGPDNGASKIKGRQGKWHFRVYDWDIRDRAYYRKWLKIPNVLTICRESRNVALRHGSFIFGQLDKSHETGTWWNPDLDVLGFDETWDLDQHQWALVHLHGLEHVKHIAIDERQAWTVCYQAGYNGSYPLDIPRKLREPLAVSFAFRGNDDRNHYILEFFPHFQQLKIIFSTIHDEKYTEMILRDRGIANRDFIDEDEYSVTFDMGSDIQTAVRELRRYRKLCMKTRVEEPEYDPYDALVDGPVYSVKVDEKTEELFKITALYLQGLAVGDNLGRALAVVEHRFEK</sequence>
<gene>
    <name evidence="3" type="ORF">SLS63_011747</name>
</gene>
<feature type="domain" description="2EXR" evidence="2">
    <location>
        <begin position="100"/>
        <end position="211"/>
    </location>
</feature>
<dbReference type="PANTHER" id="PTHR35910">
    <property type="entry name" value="2EXR DOMAIN-CONTAINING PROTEIN"/>
    <property type="match status" value="1"/>
</dbReference>
<dbReference type="InterPro" id="IPR045518">
    <property type="entry name" value="2EXR"/>
</dbReference>
<evidence type="ECO:0000313" key="4">
    <source>
        <dbReference type="Proteomes" id="UP001430848"/>
    </source>
</evidence>